<dbReference type="CDD" id="cd11054">
    <property type="entry name" value="CYP24A1-like"/>
    <property type="match status" value="1"/>
</dbReference>
<name>A0AAV2AU38_9ARAC</name>
<keyword evidence="11" id="KW-1185">Reference proteome</keyword>
<dbReference type="InterPro" id="IPR001128">
    <property type="entry name" value="Cyt_P450"/>
</dbReference>
<evidence type="ECO:0000313" key="10">
    <source>
        <dbReference type="EMBL" id="CAL1287367.1"/>
    </source>
</evidence>
<accession>A0AAV2AU38</accession>
<evidence type="ECO:0008006" key="12">
    <source>
        <dbReference type="Google" id="ProtNLM"/>
    </source>
</evidence>
<gene>
    <name evidence="10" type="ORF">LARSCL_LOCUS14787</name>
</gene>
<comment type="caution">
    <text evidence="10">The sequence shown here is derived from an EMBL/GenBank/DDBJ whole genome shotgun (WGS) entry which is preliminary data.</text>
</comment>
<feature type="binding site" description="axial binding residue" evidence="8">
    <location>
        <position position="362"/>
    </location>
    <ligand>
        <name>heme</name>
        <dbReference type="ChEBI" id="CHEBI:30413"/>
    </ligand>
    <ligandPart>
        <name>Fe</name>
        <dbReference type="ChEBI" id="CHEBI:18248"/>
    </ligandPart>
</feature>
<dbReference type="Proteomes" id="UP001497382">
    <property type="component" value="Unassembled WGS sequence"/>
</dbReference>
<dbReference type="InterPro" id="IPR050479">
    <property type="entry name" value="CYP11_CYP27_families"/>
</dbReference>
<dbReference type="GO" id="GO:0004497">
    <property type="term" value="F:monooxygenase activity"/>
    <property type="evidence" value="ECO:0007669"/>
    <property type="project" value="UniProtKB-KW"/>
</dbReference>
<protein>
    <recommendedName>
        <fullName evidence="12">Cytochrome P450</fullName>
    </recommendedName>
</protein>
<dbReference type="GO" id="GO:0020037">
    <property type="term" value="F:heme binding"/>
    <property type="evidence" value="ECO:0007669"/>
    <property type="project" value="InterPro"/>
</dbReference>
<sequence length="413" mass="48164">MQKIYLNEGRHPFRVKFDSVVTYRKSRPHWYSTAGVVSTHGEEWRQLRFKTQEYILKPSAALVYLEPFREVSEEFVRKLYVIRDSNDEVPNFLIELYKWNLESMCLVGLDTKLGCLETNLDENSDGMKMINAVLNKFDCIIKLEAFSRNVQLWKYFSTPTWKKFVKNSDIFSEIAFKHINNALVKLESYEEDQGKPLSFIQVLIKNKRLDVRDIMVVLADFLMAGVEATAHSIGFLLYHLAKNPEKQELLYKEIISFLPTKDAKLTNSNCYELKYLMACFKESLRLNPPVGGSARTLDRDVVLSGYHVPAGTLLTVPYQELFTQEKYCKEPLKFIPERWLKGSEDRPHPWAYLPFGFGCRSCMGKRLAELQVLLLIAEIIRSFRVEYHLDDIGTKTMLVNSPDKPFRFNFIER</sequence>
<dbReference type="InterPro" id="IPR017972">
    <property type="entry name" value="Cyt_P450_CS"/>
</dbReference>
<evidence type="ECO:0000256" key="8">
    <source>
        <dbReference type="PIRSR" id="PIRSR602401-1"/>
    </source>
</evidence>
<keyword evidence="6 8" id="KW-0408">Iron</keyword>
<evidence type="ECO:0000256" key="6">
    <source>
        <dbReference type="ARBA" id="ARBA00023004"/>
    </source>
</evidence>
<dbReference type="SUPFAM" id="SSF48264">
    <property type="entry name" value="Cytochrome P450"/>
    <property type="match status" value="1"/>
</dbReference>
<dbReference type="PRINTS" id="PR00385">
    <property type="entry name" value="P450"/>
</dbReference>
<comment type="similarity">
    <text evidence="2 9">Belongs to the cytochrome P450 family.</text>
</comment>
<dbReference type="PANTHER" id="PTHR24279:SF120">
    <property type="entry name" value="CYTOCHROME P450"/>
    <property type="match status" value="1"/>
</dbReference>
<dbReference type="FunFam" id="1.10.630.10:FF:000006">
    <property type="entry name" value="Cytochrome P450 302a1, mitochondrial"/>
    <property type="match status" value="1"/>
</dbReference>
<comment type="cofactor">
    <cofactor evidence="1 8">
        <name>heme</name>
        <dbReference type="ChEBI" id="CHEBI:30413"/>
    </cofactor>
</comment>
<evidence type="ECO:0000256" key="7">
    <source>
        <dbReference type="ARBA" id="ARBA00023033"/>
    </source>
</evidence>
<dbReference type="PROSITE" id="PS00086">
    <property type="entry name" value="CYTOCHROME_P450"/>
    <property type="match status" value="1"/>
</dbReference>
<reference evidence="10 11" key="1">
    <citation type="submission" date="2024-04" db="EMBL/GenBank/DDBJ databases">
        <authorList>
            <person name="Rising A."/>
            <person name="Reimegard J."/>
            <person name="Sonavane S."/>
            <person name="Akerstrom W."/>
            <person name="Nylinder S."/>
            <person name="Hedman E."/>
            <person name="Kallberg Y."/>
        </authorList>
    </citation>
    <scope>NUCLEOTIDE SEQUENCE [LARGE SCALE GENOMIC DNA]</scope>
</reference>
<proteinExistence type="inferred from homology"/>
<dbReference type="PANTHER" id="PTHR24279">
    <property type="entry name" value="CYTOCHROME P450"/>
    <property type="match status" value="1"/>
</dbReference>
<dbReference type="InterPro" id="IPR036396">
    <property type="entry name" value="Cyt_P450_sf"/>
</dbReference>
<evidence type="ECO:0000256" key="5">
    <source>
        <dbReference type="ARBA" id="ARBA00023002"/>
    </source>
</evidence>
<evidence type="ECO:0000256" key="9">
    <source>
        <dbReference type="RuleBase" id="RU000461"/>
    </source>
</evidence>
<dbReference type="GO" id="GO:0016705">
    <property type="term" value="F:oxidoreductase activity, acting on paired donors, with incorporation or reduction of molecular oxygen"/>
    <property type="evidence" value="ECO:0007669"/>
    <property type="project" value="InterPro"/>
</dbReference>
<keyword evidence="5 9" id="KW-0560">Oxidoreductase</keyword>
<evidence type="ECO:0000256" key="2">
    <source>
        <dbReference type="ARBA" id="ARBA00010617"/>
    </source>
</evidence>
<dbReference type="EMBL" id="CAXIEN010000216">
    <property type="protein sequence ID" value="CAL1287367.1"/>
    <property type="molecule type" value="Genomic_DNA"/>
</dbReference>
<dbReference type="AlphaFoldDB" id="A0AAV2AU38"/>
<dbReference type="Pfam" id="PF00067">
    <property type="entry name" value="p450"/>
    <property type="match status" value="1"/>
</dbReference>
<dbReference type="Gene3D" id="1.10.630.10">
    <property type="entry name" value="Cytochrome P450"/>
    <property type="match status" value="1"/>
</dbReference>
<keyword evidence="7 9" id="KW-0503">Monooxygenase</keyword>
<evidence type="ECO:0000313" key="11">
    <source>
        <dbReference type="Proteomes" id="UP001497382"/>
    </source>
</evidence>
<keyword evidence="3 8" id="KW-0349">Heme</keyword>
<dbReference type="PRINTS" id="PR00463">
    <property type="entry name" value="EP450I"/>
</dbReference>
<keyword evidence="4 8" id="KW-0479">Metal-binding</keyword>
<dbReference type="InterPro" id="IPR002401">
    <property type="entry name" value="Cyt_P450_E_grp-I"/>
</dbReference>
<evidence type="ECO:0000256" key="4">
    <source>
        <dbReference type="ARBA" id="ARBA00022723"/>
    </source>
</evidence>
<dbReference type="GO" id="GO:0005506">
    <property type="term" value="F:iron ion binding"/>
    <property type="evidence" value="ECO:0007669"/>
    <property type="project" value="InterPro"/>
</dbReference>
<evidence type="ECO:0000256" key="3">
    <source>
        <dbReference type="ARBA" id="ARBA00022617"/>
    </source>
</evidence>
<organism evidence="10 11">
    <name type="scientific">Larinioides sclopetarius</name>
    <dbReference type="NCBI Taxonomy" id="280406"/>
    <lineage>
        <taxon>Eukaryota</taxon>
        <taxon>Metazoa</taxon>
        <taxon>Ecdysozoa</taxon>
        <taxon>Arthropoda</taxon>
        <taxon>Chelicerata</taxon>
        <taxon>Arachnida</taxon>
        <taxon>Araneae</taxon>
        <taxon>Araneomorphae</taxon>
        <taxon>Entelegynae</taxon>
        <taxon>Araneoidea</taxon>
        <taxon>Araneidae</taxon>
        <taxon>Larinioides</taxon>
    </lineage>
</organism>
<evidence type="ECO:0000256" key="1">
    <source>
        <dbReference type="ARBA" id="ARBA00001971"/>
    </source>
</evidence>